<evidence type="ECO:0000313" key="4">
    <source>
        <dbReference type="EMBL" id="OEO30753.1"/>
    </source>
</evidence>
<keyword evidence="1" id="KW-0482">Metalloprotease</keyword>
<comment type="similarity">
    <text evidence="1">Belongs to the peptidase M81 family.</text>
</comment>
<dbReference type="RefSeq" id="WP_069910037.1">
    <property type="nucleotide sequence ID" value="NZ_LAJE02000188.1"/>
</dbReference>
<evidence type="ECO:0000259" key="3">
    <source>
        <dbReference type="Pfam" id="PF07364"/>
    </source>
</evidence>
<dbReference type="AlphaFoldDB" id="A0A1E5XQ93"/>
<comment type="cofactor">
    <cofactor evidence="1">
        <name>Zn(2+)</name>
        <dbReference type="ChEBI" id="CHEBI:29105"/>
    </cofactor>
    <text evidence="1">Binds 1 zinc ion per subunit.</text>
</comment>
<dbReference type="InterPro" id="IPR015995">
    <property type="entry name" value="MlrC_N"/>
</dbReference>
<evidence type="ECO:0000256" key="1">
    <source>
        <dbReference type="PIRNR" id="PIRNR012702"/>
    </source>
</evidence>
<dbReference type="GO" id="GO:0008237">
    <property type="term" value="F:metallopeptidase activity"/>
    <property type="evidence" value="ECO:0007669"/>
    <property type="project" value="UniProtKB-KW"/>
</dbReference>
<sequence>MRVFVASLATETNTFSPLFVDRSAFEEAFYCPPGTHPDTPTLCSAPMVAARRRAKTDGFTLIEGTATWGEPAGLVSQGAYESLRDEILDQLRAAMPVDIVLYGLHGAMVARGYDDCEGDLLARTRQLVGPDVVVGAELDMHHHLTQQRIDNADVLVAFKEFPHTDFLDRAEDLVELCLRTARGEIEPVTEVFDLRSLSAAFMTSREPGRSFVDKLMQLEGKDGILSISVTHGFTPADVADVGCKVFVVADGEANRAKASTLAEQLGREILGWPPGAAGPHHYKPEEAMQQALAEVGQPIVFADRWDSPGGGVAGDSSVMIDALLAHPEIPSAIGALWDPIAVQFCRAAGVGAAIRLRFCGKVSETSGHPVDADVVVKAVSDNLLIPFEQSWVSLGPAAAISIGNVDIVLATGRSQTFSPPAFTKLGIDLSAKKVVVVKSSNHFYAAFSKIAAKIHYLDTGGPFPSDPRMIPYTKLRRPIYPLDPHPWL</sequence>
<dbReference type="EMBL" id="LAJE02000188">
    <property type="protein sequence ID" value="OEO30753.1"/>
    <property type="molecule type" value="Genomic_DNA"/>
</dbReference>
<comment type="caution">
    <text evidence="4">The sequence shown here is derived from an EMBL/GenBank/DDBJ whole genome shotgun (WGS) entry which is preliminary data.</text>
</comment>
<feature type="domain" description="Microcystin LR degradation protein MlrC C-terminal" evidence="2">
    <location>
        <begin position="302"/>
        <end position="474"/>
    </location>
</feature>
<name>A0A1E5XQ93_9HYPH</name>
<dbReference type="Pfam" id="PF07171">
    <property type="entry name" value="MlrC_C"/>
    <property type="match status" value="1"/>
</dbReference>
<dbReference type="Proteomes" id="UP000095463">
    <property type="component" value="Unassembled WGS sequence"/>
</dbReference>
<feature type="domain" description="Microcystin LR degradation protein MlrC N-terminal" evidence="3">
    <location>
        <begin position="2"/>
        <end position="291"/>
    </location>
</feature>
<dbReference type="GO" id="GO:0046872">
    <property type="term" value="F:metal ion binding"/>
    <property type="evidence" value="ECO:0007669"/>
    <property type="project" value="UniProtKB-KW"/>
</dbReference>
<keyword evidence="5" id="KW-1185">Reference proteome</keyword>
<dbReference type="OrthoDB" id="9782658at2"/>
<organism evidence="4 5">
    <name type="scientific">Devosia insulae DS-56</name>
    <dbReference type="NCBI Taxonomy" id="1116389"/>
    <lineage>
        <taxon>Bacteria</taxon>
        <taxon>Pseudomonadati</taxon>
        <taxon>Pseudomonadota</taxon>
        <taxon>Alphaproteobacteria</taxon>
        <taxon>Hyphomicrobiales</taxon>
        <taxon>Devosiaceae</taxon>
        <taxon>Devosia</taxon>
    </lineage>
</organism>
<dbReference type="InterPro" id="IPR010799">
    <property type="entry name" value="MlrC_C"/>
</dbReference>
<dbReference type="GO" id="GO:0006508">
    <property type="term" value="P:proteolysis"/>
    <property type="evidence" value="ECO:0007669"/>
    <property type="project" value="UniProtKB-KW"/>
</dbReference>
<dbReference type="PIRSF" id="PIRSF012702">
    <property type="entry name" value="UCP012702"/>
    <property type="match status" value="1"/>
</dbReference>
<accession>A0A1E5XQ93</accession>
<keyword evidence="1" id="KW-0645">Protease</keyword>
<dbReference type="InterPro" id="IPR009197">
    <property type="entry name" value="MlrC"/>
</dbReference>
<keyword evidence="1" id="KW-0479">Metal-binding</keyword>
<comment type="function">
    <text evidence="1">Involved in peptidolytic degradation of cyclic heptapeptide hepatotoxin microcystin (MC).</text>
</comment>
<evidence type="ECO:0000313" key="5">
    <source>
        <dbReference type="Proteomes" id="UP000095463"/>
    </source>
</evidence>
<evidence type="ECO:0000259" key="2">
    <source>
        <dbReference type="Pfam" id="PF07171"/>
    </source>
</evidence>
<reference evidence="4 5" key="1">
    <citation type="journal article" date="2015" name="Genome Announc.">
        <title>Genome Assemblies of Three Soil-Associated Devosia species: D. insulae, D. limi, and D. soli.</title>
        <authorList>
            <person name="Hassan Y.I."/>
            <person name="Lepp D."/>
            <person name="Zhou T."/>
        </authorList>
    </citation>
    <scope>NUCLEOTIDE SEQUENCE [LARGE SCALE GENOMIC DNA]</scope>
    <source>
        <strain evidence="4 5">DS-56</strain>
    </source>
</reference>
<dbReference type="Pfam" id="PF07364">
    <property type="entry name" value="DUF1485"/>
    <property type="match status" value="1"/>
</dbReference>
<keyword evidence="1" id="KW-0378">Hydrolase</keyword>
<protein>
    <recommendedName>
        <fullName evidence="1">Microcystinase C</fullName>
        <shortName evidence="1">MlrC</shortName>
    </recommendedName>
</protein>
<gene>
    <name evidence="4" type="ORF">VW23_019675</name>
</gene>
<proteinExistence type="inferred from homology"/>